<dbReference type="RefSeq" id="WP_380625534.1">
    <property type="nucleotide sequence ID" value="NZ_JBHSDK010000061.1"/>
</dbReference>
<feature type="domain" description="VWFA" evidence="6">
    <location>
        <begin position="88"/>
        <end position="276"/>
    </location>
</feature>
<dbReference type="Pfam" id="PF13519">
    <property type="entry name" value="VWA_2"/>
    <property type="match status" value="1"/>
</dbReference>
<comment type="caution">
    <text evidence="7">The sequence shown here is derived from an EMBL/GenBank/DDBJ whole genome shotgun (WGS) entry which is preliminary data.</text>
</comment>
<evidence type="ECO:0000256" key="4">
    <source>
        <dbReference type="ARBA" id="ARBA00023136"/>
    </source>
</evidence>
<keyword evidence="2 5" id="KW-0812">Transmembrane</keyword>
<dbReference type="EMBL" id="JBHSDK010000061">
    <property type="protein sequence ID" value="MFC4337985.1"/>
    <property type="molecule type" value="Genomic_DNA"/>
</dbReference>
<name>A0ABV8U6F2_9ACTN</name>
<dbReference type="Proteomes" id="UP001595823">
    <property type="component" value="Unassembled WGS sequence"/>
</dbReference>
<dbReference type="PANTHER" id="PTHR22550:SF5">
    <property type="entry name" value="LEUCINE ZIPPER PROTEIN 4"/>
    <property type="match status" value="1"/>
</dbReference>
<evidence type="ECO:0000256" key="1">
    <source>
        <dbReference type="ARBA" id="ARBA00022475"/>
    </source>
</evidence>
<keyword evidence="8" id="KW-1185">Reference proteome</keyword>
<protein>
    <submittedName>
        <fullName evidence="7">VWA domain-containing protein</fullName>
    </submittedName>
</protein>
<dbReference type="SMART" id="SM00327">
    <property type="entry name" value="VWA"/>
    <property type="match status" value="1"/>
</dbReference>
<dbReference type="InterPro" id="IPR050768">
    <property type="entry name" value="UPF0353/GerABKA_families"/>
</dbReference>
<dbReference type="SUPFAM" id="SSF53300">
    <property type="entry name" value="vWA-like"/>
    <property type="match status" value="1"/>
</dbReference>
<dbReference type="Gene3D" id="3.40.50.410">
    <property type="entry name" value="von Willebrand factor, type A domain"/>
    <property type="match status" value="1"/>
</dbReference>
<reference evidence="8" key="1">
    <citation type="journal article" date="2019" name="Int. J. Syst. Evol. Microbiol.">
        <title>The Global Catalogue of Microorganisms (GCM) 10K type strain sequencing project: providing services to taxonomists for standard genome sequencing and annotation.</title>
        <authorList>
            <consortium name="The Broad Institute Genomics Platform"/>
            <consortium name="The Broad Institute Genome Sequencing Center for Infectious Disease"/>
            <person name="Wu L."/>
            <person name="Ma J."/>
        </authorList>
    </citation>
    <scope>NUCLEOTIDE SEQUENCE [LARGE SCALE GENOMIC DNA]</scope>
    <source>
        <strain evidence="8">IBRC-M 10908</strain>
    </source>
</reference>
<feature type="transmembrane region" description="Helical" evidence="5">
    <location>
        <begin position="292"/>
        <end position="311"/>
    </location>
</feature>
<evidence type="ECO:0000256" key="5">
    <source>
        <dbReference type="SAM" id="Phobius"/>
    </source>
</evidence>
<dbReference type="InterPro" id="IPR036465">
    <property type="entry name" value="vWFA_dom_sf"/>
</dbReference>
<dbReference type="PROSITE" id="PS50234">
    <property type="entry name" value="VWFA"/>
    <property type="match status" value="1"/>
</dbReference>
<organism evidence="7 8">
    <name type="scientific">Salininema proteolyticum</name>
    <dbReference type="NCBI Taxonomy" id="1607685"/>
    <lineage>
        <taxon>Bacteria</taxon>
        <taxon>Bacillati</taxon>
        <taxon>Actinomycetota</taxon>
        <taxon>Actinomycetes</taxon>
        <taxon>Glycomycetales</taxon>
        <taxon>Glycomycetaceae</taxon>
        <taxon>Salininema</taxon>
    </lineage>
</organism>
<evidence type="ECO:0000259" key="6">
    <source>
        <dbReference type="PROSITE" id="PS50234"/>
    </source>
</evidence>
<gene>
    <name evidence="7" type="ORF">ACFPET_22590</name>
</gene>
<keyword evidence="3 5" id="KW-1133">Transmembrane helix</keyword>
<sequence length="316" mass="33500">MIRILEPIWLLSLIPVAALAGVYVWAQLRREQTAVRFANTPVLKKLVTSSPGWRRHIPASLVIAALVVLSTGMAKPAVDRLQEQERATIILAMDVSLSMDATDVQPARIDAAKEAALSFIEDLPEQYNVGLVQFAGFATVVTPPTTDRTQLSRAVNGLNLAEATATGEAVFASLQAVQQAPDDGQGSLAPAHVLLLSDGFLTTGRSMEQAASAAEQAGVPVSTVAFGTDTGTVEINGQTIGVPVDRQALQGLAETTSGKYYEAASSEELREVYESMGSSLGQKTVAEDVSRYFIAAALVLVFAAAGLSLWWTSRLT</sequence>
<accession>A0ABV8U6F2</accession>
<keyword evidence="1" id="KW-1003">Cell membrane</keyword>
<evidence type="ECO:0000256" key="3">
    <source>
        <dbReference type="ARBA" id="ARBA00022989"/>
    </source>
</evidence>
<evidence type="ECO:0000313" key="8">
    <source>
        <dbReference type="Proteomes" id="UP001595823"/>
    </source>
</evidence>
<evidence type="ECO:0000313" key="7">
    <source>
        <dbReference type="EMBL" id="MFC4337985.1"/>
    </source>
</evidence>
<evidence type="ECO:0000256" key="2">
    <source>
        <dbReference type="ARBA" id="ARBA00022692"/>
    </source>
</evidence>
<keyword evidence="4 5" id="KW-0472">Membrane</keyword>
<feature type="transmembrane region" description="Helical" evidence="5">
    <location>
        <begin position="7"/>
        <end position="26"/>
    </location>
</feature>
<dbReference type="PANTHER" id="PTHR22550">
    <property type="entry name" value="SPORE GERMINATION PROTEIN"/>
    <property type="match status" value="1"/>
</dbReference>
<dbReference type="InterPro" id="IPR002035">
    <property type="entry name" value="VWF_A"/>
</dbReference>
<proteinExistence type="predicted"/>